<evidence type="ECO:0000256" key="1">
    <source>
        <dbReference type="ARBA" id="ARBA00023015"/>
    </source>
</evidence>
<dbReference type="GO" id="GO:0000981">
    <property type="term" value="F:DNA-binding transcription factor activity, RNA polymerase II-specific"/>
    <property type="evidence" value="ECO:0007669"/>
    <property type="project" value="InterPro"/>
</dbReference>
<feature type="compositionally biased region" description="Polar residues" evidence="5">
    <location>
        <begin position="103"/>
        <end position="120"/>
    </location>
</feature>
<gene>
    <name evidence="7" type="ordered locus">PAS_chr4_0252</name>
</gene>
<dbReference type="PANTHER" id="PTHR31069:SF32">
    <property type="entry name" value="ARGININE METABOLISM REGULATION PROTEIN II"/>
    <property type="match status" value="1"/>
</dbReference>
<dbReference type="EMBL" id="FN392322">
    <property type="protein sequence ID" value="CAY71483.1"/>
    <property type="molecule type" value="Genomic_DNA"/>
</dbReference>
<reference evidence="7 8" key="1">
    <citation type="journal article" date="2009" name="Nat. Biotechnol.">
        <title>Genome sequence of the recombinant protein production host Pichia pastoris.</title>
        <authorList>
            <person name="De Schutter K."/>
            <person name="Lin Y.C."/>
            <person name="Tiels P."/>
            <person name="Van Hecke A."/>
            <person name="Glinka S."/>
            <person name="Weber-Lehmann J."/>
            <person name="Rouze P."/>
            <person name="Van de Peer Y."/>
            <person name="Callewaert N."/>
        </authorList>
    </citation>
    <scope>NUCLEOTIDE SEQUENCE [LARGE SCALE GENOMIC DNA]</scope>
    <source>
        <strain evidence="8">GS115 / ATCC 20864</strain>
    </source>
</reference>
<dbReference type="CDD" id="cd00067">
    <property type="entry name" value="GAL4"/>
    <property type="match status" value="1"/>
</dbReference>
<organism evidence="7 8">
    <name type="scientific">Komagataella phaffii (strain GS115 / ATCC 20864)</name>
    <name type="common">Yeast</name>
    <name type="synonym">Pichia pastoris</name>
    <dbReference type="NCBI Taxonomy" id="644223"/>
    <lineage>
        <taxon>Eukaryota</taxon>
        <taxon>Fungi</taxon>
        <taxon>Dikarya</taxon>
        <taxon>Ascomycota</taxon>
        <taxon>Saccharomycotina</taxon>
        <taxon>Pichiomycetes</taxon>
        <taxon>Pichiales</taxon>
        <taxon>Pichiaceae</taxon>
        <taxon>Komagataella</taxon>
    </lineage>
</organism>
<dbReference type="GO" id="GO:0003677">
    <property type="term" value="F:DNA binding"/>
    <property type="evidence" value="ECO:0007669"/>
    <property type="project" value="UniProtKB-KW"/>
</dbReference>
<dbReference type="GeneID" id="8200921"/>
<feature type="region of interest" description="Disordered" evidence="5">
    <location>
        <begin position="97"/>
        <end position="142"/>
    </location>
</feature>
<keyword evidence="1" id="KW-0805">Transcription regulation</keyword>
<evidence type="ECO:0000313" key="7">
    <source>
        <dbReference type="EMBL" id="CAY71483.1"/>
    </source>
</evidence>
<keyword evidence="3" id="KW-0804">Transcription</keyword>
<dbReference type="Gene3D" id="4.10.240.10">
    <property type="entry name" value="Zn(2)-C6 fungal-type DNA-binding domain"/>
    <property type="match status" value="1"/>
</dbReference>
<dbReference type="InParanoid" id="C4R7A8"/>
<keyword evidence="4" id="KW-0539">Nucleus</keyword>
<accession>C4R7A8</accession>
<dbReference type="InterPro" id="IPR050675">
    <property type="entry name" value="OAF3"/>
</dbReference>
<sequence length="217" mass="24550">MTNTSVCLAEPVSLTSTYKKRMASPNGYGNNFWQMPLLHPQGSLKQPVKNRASKDSEQQYNSFEAPRLARTMTTPTDPVDDMGISNKVTLEDVMFQNERHGSSSRSDQYTVTDSCQSATPELQMDSRSPDSESSNNKKSKRSRNGCLTCRYRKKRCCETKPACKECSRLGLDCKWPAPGTENKNRSKNNRQSRDEMDHEVYGTIKILRGIVAYKSDE</sequence>
<evidence type="ECO:0000256" key="2">
    <source>
        <dbReference type="ARBA" id="ARBA00023125"/>
    </source>
</evidence>
<dbReference type="STRING" id="644223.C4R7A8"/>
<feature type="region of interest" description="Disordered" evidence="5">
    <location>
        <begin position="177"/>
        <end position="196"/>
    </location>
</feature>
<keyword evidence="2" id="KW-0238">DNA-binding</keyword>
<dbReference type="Pfam" id="PF00172">
    <property type="entry name" value="Zn_clus"/>
    <property type="match status" value="1"/>
</dbReference>
<dbReference type="HOGENOM" id="CLU_1272710_0_0_1"/>
<proteinExistence type="predicted"/>
<dbReference type="eggNOG" id="ENOG502RK5N">
    <property type="taxonomic scope" value="Eukaryota"/>
</dbReference>
<dbReference type="SMART" id="SM00066">
    <property type="entry name" value="GAL4"/>
    <property type="match status" value="1"/>
</dbReference>
<evidence type="ECO:0000313" key="8">
    <source>
        <dbReference type="Proteomes" id="UP000000314"/>
    </source>
</evidence>
<dbReference type="InterPro" id="IPR001138">
    <property type="entry name" value="Zn2Cys6_DnaBD"/>
</dbReference>
<dbReference type="RefSeq" id="XP_002493662.1">
    <property type="nucleotide sequence ID" value="XM_002493617.1"/>
</dbReference>
<dbReference type="SUPFAM" id="SSF57701">
    <property type="entry name" value="Zn2/Cys6 DNA-binding domain"/>
    <property type="match status" value="1"/>
</dbReference>
<dbReference type="AlphaFoldDB" id="C4R7A8"/>
<dbReference type="OrthoDB" id="5418899at2759"/>
<feature type="domain" description="Zn(2)-C6 fungal-type" evidence="6">
    <location>
        <begin position="145"/>
        <end position="175"/>
    </location>
</feature>
<evidence type="ECO:0000256" key="4">
    <source>
        <dbReference type="ARBA" id="ARBA00023242"/>
    </source>
</evidence>
<dbReference type="InterPro" id="IPR036864">
    <property type="entry name" value="Zn2-C6_fun-type_DNA-bd_sf"/>
</dbReference>
<dbReference type="PANTHER" id="PTHR31069">
    <property type="entry name" value="OLEATE-ACTIVATED TRANSCRIPTION FACTOR 1-RELATED"/>
    <property type="match status" value="1"/>
</dbReference>
<evidence type="ECO:0000256" key="3">
    <source>
        <dbReference type="ARBA" id="ARBA00023163"/>
    </source>
</evidence>
<dbReference type="KEGG" id="ppa:PAS_chr4_0252"/>
<dbReference type="GO" id="GO:0008270">
    <property type="term" value="F:zinc ion binding"/>
    <property type="evidence" value="ECO:0007669"/>
    <property type="project" value="InterPro"/>
</dbReference>
<evidence type="ECO:0000259" key="6">
    <source>
        <dbReference type="PROSITE" id="PS50048"/>
    </source>
</evidence>
<dbReference type="Proteomes" id="UP000000314">
    <property type="component" value="Chromosome 4"/>
</dbReference>
<dbReference type="PROSITE" id="PS50048">
    <property type="entry name" value="ZN2_CY6_FUNGAL_2"/>
    <property type="match status" value="1"/>
</dbReference>
<feature type="region of interest" description="Disordered" evidence="5">
    <location>
        <begin position="44"/>
        <end position="63"/>
    </location>
</feature>
<evidence type="ECO:0000256" key="5">
    <source>
        <dbReference type="SAM" id="MobiDB-lite"/>
    </source>
</evidence>
<dbReference type="PROSITE" id="PS00463">
    <property type="entry name" value="ZN2_CY6_FUNGAL_1"/>
    <property type="match status" value="1"/>
</dbReference>
<keyword evidence="8" id="KW-1185">Reference proteome</keyword>
<name>C4R7A8_KOMPG</name>
<protein>
    <recommendedName>
        <fullName evidence="6">Zn(2)-C6 fungal-type domain-containing protein</fullName>
    </recommendedName>
</protein>